<keyword evidence="2" id="KW-0813">Transport</keyword>
<dbReference type="GO" id="GO:0009279">
    <property type="term" value="C:cell outer membrane"/>
    <property type="evidence" value="ECO:0007669"/>
    <property type="project" value="UniProtKB-SubCell"/>
</dbReference>
<evidence type="ECO:0000256" key="5">
    <source>
        <dbReference type="ARBA" id="ARBA00023136"/>
    </source>
</evidence>
<protein>
    <submittedName>
        <fullName evidence="7">Outer membrane receptor protein, mostly Fe transport</fullName>
    </submittedName>
</protein>
<reference evidence="7 8" key="1">
    <citation type="journal article" date="2007" name="Proc. Natl. Acad. Sci. U.S.A.">
        <title>Characterization of a marine gammaproteobacterium capable of aerobic anoxygenic photosynthesis.</title>
        <authorList>
            <person name="Fuchs B.M."/>
            <person name="Spring S."/>
            <person name="Teeling H."/>
            <person name="Quast C."/>
            <person name="Wulf J."/>
            <person name="Schattenhofer M."/>
            <person name="Yan S."/>
            <person name="Ferriera S."/>
            <person name="Johnson J."/>
            <person name="Glockner F.O."/>
            <person name="Amann R."/>
        </authorList>
    </citation>
    <scope>NUCLEOTIDE SEQUENCE [LARGE SCALE GENOMIC DNA]</scope>
    <source>
        <strain evidence="7">KT71</strain>
    </source>
</reference>
<dbReference type="Proteomes" id="UP000019205">
    <property type="component" value="Chromosome"/>
</dbReference>
<evidence type="ECO:0000256" key="4">
    <source>
        <dbReference type="ARBA" id="ARBA00022692"/>
    </source>
</evidence>
<keyword evidence="3" id="KW-1134">Transmembrane beta strand</keyword>
<sequence>MIVSAIPVRSRLAQRIINLSPTAPGARLMAAGLCLVIAGSVSAQRAAENVVRAAADAFGSSVGDEQIGLYSATNVRGFSPTAAGNIRIDGIFIDRQSGFSDRLVSGSQIRAGLAAQGYMLPAPTGIADFSLRRVADEPVQSIILERSRYGGVRLAADLQARLAEGVEAAFGVGYEEDEEGNGTNDIAASAGGNLRFTLQPDADVTVFADYVEELENQFSQRYFTAGPYEPPEVTPLKFVGQPWAKFTGPRYNVGVLANYRPADWEYRLGVFRSSREWDQQANVLYTDVRPDGSARRRSALGPSTTLLSDSLEARVTRHFYEGSRRHSITVNLRALDRSRVYGGTVGIDLGDANIDEPVYFERPDIEVGEQSRESVEQVTLGFSYDLRWENAGQLNIGIQQSDYSREVIVPGSNDLLDEENPVLYNVNANAPLGERVVVYGGIVRGFEESPVAPISAINQNEAPPAAETQQIDAGARITFGELTAVAGVFEIEKPFFGFDEDRFFGAQGMQINRGVEFSVAGPVTEALQLVLGTVFYDVSLTGDAVDSGALADSPAGAITRSTTLNFDYRPQWAPGWSFDLGVTSQGEQNADSQGLVTIDPYTLFDLGLRRQFSFADNDVVIRGRLTNVFDEFAWNAGSTGAYRYIPPRALSLSLRMDI</sequence>
<organism evidence="7 8">
    <name type="scientific">Congregibacter litoralis KT71</name>
    <dbReference type="NCBI Taxonomy" id="314285"/>
    <lineage>
        <taxon>Bacteria</taxon>
        <taxon>Pseudomonadati</taxon>
        <taxon>Pseudomonadota</taxon>
        <taxon>Gammaproteobacteria</taxon>
        <taxon>Cellvibrionales</taxon>
        <taxon>Halieaceae</taxon>
        <taxon>Congregibacter</taxon>
    </lineage>
</organism>
<evidence type="ECO:0000313" key="7">
    <source>
        <dbReference type="EMBL" id="EAQ96581.2"/>
    </source>
</evidence>
<dbReference type="EMBL" id="AAOA02000004">
    <property type="protein sequence ID" value="EAQ96581.2"/>
    <property type="molecule type" value="Genomic_DNA"/>
</dbReference>
<dbReference type="HOGENOM" id="CLU_426820_0_0_6"/>
<name>A4ABR8_9GAMM</name>
<comment type="caution">
    <text evidence="7">The sequence shown here is derived from an EMBL/GenBank/DDBJ whole genome shotgun (WGS) entry which is preliminary data.</text>
</comment>
<dbReference type="PANTHER" id="PTHR32552:SF82">
    <property type="entry name" value="FCUA PROTEIN"/>
    <property type="match status" value="1"/>
</dbReference>
<dbReference type="STRING" id="314285.KT71_06137"/>
<comment type="subcellular location">
    <subcellularLocation>
        <location evidence="1">Cell outer membrane</location>
        <topology evidence="1">Multi-pass membrane protein</topology>
    </subcellularLocation>
</comment>
<dbReference type="AlphaFoldDB" id="A4ABR8"/>
<evidence type="ECO:0000313" key="8">
    <source>
        <dbReference type="Proteomes" id="UP000019205"/>
    </source>
</evidence>
<dbReference type="GO" id="GO:0015344">
    <property type="term" value="F:siderophore uptake transmembrane transporter activity"/>
    <property type="evidence" value="ECO:0007669"/>
    <property type="project" value="TreeGrafter"/>
</dbReference>
<accession>A4ABR8</accession>
<dbReference type="InterPro" id="IPR036942">
    <property type="entry name" value="Beta-barrel_TonB_sf"/>
</dbReference>
<keyword evidence="8" id="KW-1185">Reference proteome</keyword>
<keyword evidence="7" id="KW-0675">Receptor</keyword>
<dbReference type="InterPro" id="IPR039426">
    <property type="entry name" value="TonB-dep_rcpt-like"/>
</dbReference>
<evidence type="ECO:0000256" key="6">
    <source>
        <dbReference type="ARBA" id="ARBA00023237"/>
    </source>
</evidence>
<evidence type="ECO:0000256" key="3">
    <source>
        <dbReference type="ARBA" id="ARBA00022452"/>
    </source>
</evidence>
<dbReference type="SUPFAM" id="SSF56935">
    <property type="entry name" value="Porins"/>
    <property type="match status" value="1"/>
</dbReference>
<gene>
    <name evidence="7" type="ORF">KT71_06137</name>
</gene>
<keyword evidence="4" id="KW-0812">Transmembrane</keyword>
<evidence type="ECO:0000256" key="1">
    <source>
        <dbReference type="ARBA" id="ARBA00004571"/>
    </source>
</evidence>
<reference evidence="7 8" key="2">
    <citation type="journal article" date="2009" name="PLoS ONE">
        <title>The photosynthetic apparatus and its regulation in the aerobic gammaproteobacterium Congregibacter litoralis gen. nov., sp. nov.</title>
        <authorList>
            <person name="Spring S."/>
            <person name="Lunsdorf H."/>
            <person name="Fuchs B.M."/>
            <person name="Tindall B.J."/>
        </authorList>
    </citation>
    <scope>NUCLEOTIDE SEQUENCE [LARGE SCALE GENOMIC DNA]</scope>
    <source>
        <strain evidence="7">KT71</strain>
    </source>
</reference>
<dbReference type="Gene3D" id="2.40.170.20">
    <property type="entry name" value="TonB-dependent receptor, beta-barrel domain"/>
    <property type="match status" value="1"/>
</dbReference>
<evidence type="ECO:0000256" key="2">
    <source>
        <dbReference type="ARBA" id="ARBA00022448"/>
    </source>
</evidence>
<proteinExistence type="predicted"/>
<dbReference type="eggNOG" id="COG4773">
    <property type="taxonomic scope" value="Bacteria"/>
</dbReference>
<keyword evidence="5" id="KW-0472">Membrane</keyword>
<keyword evidence="6" id="KW-0998">Cell outer membrane</keyword>
<dbReference type="PANTHER" id="PTHR32552">
    <property type="entry name" value="FERRICHROME IRON RECEPTOR-RELATED"/>
    <property type="match status" value="1"/>
</dbReference>